<dbReference type="OMA" id="ESHIEWI"/>
<dbReference type="EMBL" id="MPUK01000002">
    <property type="protein sequence ID" value="ONH68994.1"/>
    <property type="molecule type" value="Genomic_DNA"/>
</dbReference>
<dbReference type="PANTHER" id="PTHR10288">
    <property type="entry name" value="KH DOMAIN CONTAINING RNA BINDING PROTEIN"/>
    <property type="match status" value="1"/>
</dbReference>
<evidence type="ECO:0000259" key="4">
    <source>
        <dbReference type="SMART" id="SM00322"/>
    </source>
</evidence>
<keyword evidence="7" id="KW-1185">Reference proteome</keyword>
<dbReference type="InterPro" id="IPR004087">
    <property type="entry name" value="KH_dom"/>
</dbReference>
<feature type="compositionally biased region" description="Polar residues" evidence="3">
    <location>
        <begin position="25"/>
        <end position="39"/>
    </location>
</feature>
<name>A0A061BBI3_CYBFA</name>
<sequence>MPPRRTRRSSTSGDSPVKRTKRGEQSSVSVPQKVSTDTYTPPDKTSQKIRELIGKLTSTKSKQAQRTCQLQISVSNTEAAIIKADHGTIQEQTGSIIIISDPMEGSIDRDITITGTQGQVTHSIALISLTLKESISKSSSIDTITLNITILLPSSIVPSLTWLEESHGSSTIDLSDEYIPFSNFKSLYISDTIHTFIKIVSRLLNDISSSSYNNHDDDDDTQSFIDIKPEVKMPVIGTNVNIGPRPAINQKQLDKSKEAFLKYLNNEESEPQADQVIESTEVKSIAPTDPMELCKYQIQQSLQVAQSKRNLKSPIKSTVDVPVNLVAGVIGKGGSKINEMRSRSGCNISVDDLVKHGVSRTVTIVGGPEGQITALQILATLVDV</sequence>
<feature type="domain" description="K Homology" evidence="4">
    <location>
        <begin position="313"/>
        <end position="383"/>
    </location>
</feature>
<gene>
    <name evidence="6" type="ORF">BON22_1080</name>
    <name evidence="5" type="ORF">CYFA0S_25e01046g</name>
</gene>
<evidence type="ECO:0000256" key="2">
    <source>
        <dbReference type="PROSITE-ProRule" id="PRU00117"/>
    </source>
</evidence>
<evidence type="ECO:0000313" key="5">
    <source>
        <dbReference type="EMBL" id="CDR46695.1"/>
    </source>
</evidence>
<dbReference type="AlphaFoldDB" id="A0A061BBI3"/>
<reference evidence="7" key="2">
    <citation type="journal article" date="2017" name="Genome Announc.">
        <title>Genome sequences of Cyberlindnera fabianii 65, Pichia kudriavzevii 129, and Saccharomyces cerevisiae 131 isolated from fermented masau fruits in Zimbabwe.</title>
        <authorList>
            <person name="van Rijswijck I.M.H."/>
            <person name="Derks M.F.L."/>
            <person name="Abee T."/>
            <person name="de Ridder D."/>
            <person name="Smid E.J."/>
        </authorList>
    </citation>
    <scope>NUCLEOTIDE SEQUENCE [LARGE SCALE GENOMIC DNA]</scope>
    <source>
        <strain evidence="7">65</strain>
    </source>
</reference>
<evidence type="ECO:0000313" key="6">
    <source>
        <dbReference type="EMBL" id="ONH68994.1"/>
    </source>
</evidence>
<dbReference type="OrthoDB" id="1937934at2759"/>
<dbReference type="STRING" id="36022.A0A061BBI3"/>
<dbReference type="PROSITE" id="PS50084">
    <property type="entry name" value="KH_TYPE_1"/>
    <property type="match status" value="1"/>
</dbReference>
<evidence type="ECO:0000313" key="7">
    <source>
        <dbReference type="Proteomes" id="UP000189513"/>
    </source>
</evidence>
<keyword evidence="2" id="KW-0694">RNA-binding</keyword>
<dbReference type="SMART" id="SM00322">
    <property type="entry name" value="KH"/>
    <property type="match status" value="2"/>
</dbReference>
<dbReference type="Gene3D" id="3.30.1370.10">
    <property type="entry name" value="K Homology domain, type 1"/>
    <property type="match status" value="1"/>
</dbReference>
<dbReference type="InterPro" id="IPR004088">
    <property type="entry name" value="KH_dom_type_1"/>
</dbReference>
<dbReference type="GO" id="GO:0003723">
    <property type="term" value="F:RNA binding"/>
    <property type="evidence" value="ECO:0007669"/>
    <property type="project" value="UniProtKB-UniRule"/>
</dbReference>
<evidence type="ECO:0000256" key="1">
    <source>
        <dbReference type="ARBA" id="ARBA00022737"/>
    </source>
</evidence>
<dbReference type="VEuPathDB" id="FungiDB:BON22_1080"/>
<dbReference type="SUPFAM" id="SSF54791">
    <property type="entry name" value="Eukaryotic type KH-domain (KH-domain type I)"/>
    <property type="match status" value="2"/>
</dbReference>
<dbReference type="Proteomes" id="UP000189513">
    <property type="component" value="Unassembled WGS sequence"/>
</dbReference>
<reference evidence="6" key="3">
    <citation type="submission" date="2017-01" db="EMBL/GenBank/DDBJ databases">
        <authorList>
            <person name="Mah S.A."/>
            <person name="Swanson W.J."/>
            <person name="Moy G.W."/>
            <person name="Vacquier V.D."/>
        </authorList>
    </citation>
    <scope>NUCLEOTIDE SEQUENCE [LARGE SCALE GENOMIC DNA]</scope>
    <source>
        <strain evidence="6">65</strain>
    </source>
</reference>
<reference evidence="5" key="1">
    <citation type="journal article" date="2014" name="Genome Announc.">
        <title>Genome sequence of the yeast Cyberlindnera fabianii (Hansenula fabianii).</title>
        <authorList>
            <person name="Freel K.C."/>
            <person name="Sarilar V."/>
            <person name="Neuveglise C."/>
            <person name="Devillers H."/>
            <person name="Friedrich A."/>
            <person name="Schacherer J."/>
        </authorList>
    </citation>
    <scope>NUCLEOTIDE SEQUENCE</scope>
    <source>
        <strain evidence="5">YJS4271</strain>
    </source>
</reference>
<evidence type="ECO:0000256" key="3">
    <source>
        <dbReference type="SAM" id="MobiDB-lite"/>
    </source>
</evidence>
<dbReference type="InterPro" id="IPR036612">
    <property type="entry name" value="KH_dom_type_1_sf"/>
</dbReference>
<keyword evidence="1" id="KW-0677">Repeat</keyword>
<feature type="domain" description="K Homology" evidence="4">
    <location>
        <begin position="66"/>
        <end position="132"/>
    </location>
</feature>
<feature type="region of interest" description="Disordered" evidence="3">
    <location>
        <begin position="1"/>
        <end position="45"/>
    </location>
</feature>
<accession>A0A061BBI3</accession>
<organism evidence="5">
    <name type="scientific">Cyberlindnera fabianii</name>
    <name type="common">Yeast</name>
    <name type="synonym">Hansenula fabianii</name>
    <dbReference type="NCBI Taxonomy" id="36022"/>
    <lineage>
        <taxon>Eukaryota</taxon>
        <taxon>Fungi</taxon>
        <taxon>Dikarya</taxon>
        <taxon>Ascomycota</taxon>
        <taxon>Saccharomycotina</taxon>
        <taxon>Saccharomycetes</taxon>
        <taxon>Phaffomycetales</taxon>
        <taxon>Phaffomycetaceae</taxon>
        <taxon>Cyberlindnera</taxon>
    </lineage>
</organism>
<dbReference type="EMBL" id="LK052910">
    <property type="protein sequence ID" value="CDR46695.1"/>
    <property type="molecule type" value="Genomic_DNA"/>
</dbReference>
<dbReference type="Pfam" id="PF00013">
    <property type="entry name" value="KH_1"/>
    <property type="match status" value="1"/>
</dbReference>
<protein>
    <submittedName>
        <fullName evidence="5">CYFA0S25e01046g1_1</fullName>
    </submittedName>
    <submittedName>
        <fullName evidence="6">Poly(RC)-binding protein 3</fullName>
    </submittedName>
</protein>
<proteinExistence type="predicted"/>
<dbReference type="CDD" id="cd00105">
    <property type="entry name" value="KH-I"/>
    <property type="match status" value="1"/>
</dbReference>